<sequence length="145" mass="16082">MESAYHDDQKLCSTRCENSSPGQSGITFRPGIGIACVTTIRNRHFETVDKTPVSWKSVPRPKFHPGVCVLVHQWRTPLVRRGYFFVCRSQPLARPKFGIGTSTRSDSEISGPAPKFASGSVAAGSRCYRIRTPLRSNGHNFPLGY</sequence>
<organism evidence="1 2">
    <name type="scientific">Colocasia esculenta</name>
    <name type="common">Wild taro</name>
    <name type="synonym">Arum esculentum</name>
    <dbReference type="NCBI Taxonomy" id="4460"/>
    <lineage>
        <taxon>Eukaryota</taxon>
        <taxon>Viridiplantae</taxon>
        <taxon>Streptophyta</taxon>
        <taxon>Embryophyta</taxon>
        <taxon>Tracheophyta</taxon>
        <taxon>Spermatophyta</taxon>
        <taxon>Magnoliopsida</taxon>
        <taxon>Liliopsida</taxon>
        <taxon>Araceae</taxon>
        <taxon>Aroideae</taxon>
        <taxon>Colocasieae</taxon>
        <taxon>Colocasia</taxon>
    </lineage>
</organism>
<accession>A0A843WUW8</accession>
<dbReference type="EMBL" id="NMUH01003939">
    <property type="protein sequence ID" value="MQM07714.1"/>
    <property type="molecule type" value="Genomic_DNA"/>
</dbReference>
<evidence type="ECO:0000313" key="2">
    <source>
        <dbReference type="Proteomes" id="UP000652761"/>
    </source>
</evidence>
<proteinExistence type="predicted"/>
<dbReference type="AlphaFoldDB" id="A0A843WUW8"/>
<keyword evidence="2" id="KW-1185">Reference proteome</keyword>
<gene>
    <name evidence="1" type="ORF">Taro_040549</name>
</gene>
<dbReference type="Proteomes" id="UP000652761">
    <property type="component" value="Unassembled WGS sequence"/>
</dbReference>
<name>A0A843WUW8_COLES</name>
<comment type="caution">
    <text evidence="1">The sequence shown here is derived from an EMBL/GenBank/DDBJ whole genome shotgun (WGS) entry which is preliminary data.</text>
</comment>
<protein>
    <submittedName>
        <fullName evidence="1">Uncharacterized protein</fullName>
    </submittedName>
</protein>
<evidence type="ECO:0000313" key="1">
    <source>
        <dbReference type="EMBL" id="MQM07714.1"/>
    </source>
</evidence>
<reference evidence="1" key="1">
    <citation type="submission" date="2017-07" db="EMBL/GenBank/DDBJ databases">
        <title>Taro Niue Genome Assembly and Annotation.</title>
        <authorList>
            <person name="Atibalentja N."/>
            <person name="Keating K."/>
            <person name="Fields C.J."/>
        </authorList>
    </citation>
    <scope>NUCLEOTIDE SEQUENCE</scope>
    <source>
        <strain evidence="1">Niue_2</strain>
        <tissue evidence="1">Leaf</tissue>
    </source>
</reference>